<protein>
    <submittedName>
        <fullName evidence="1">Phenylacetate--CoA ligase family protein</fullName>
    </submittedName>
</protein>
<name>A0ABW4YLS1_9BACL</name>
<dbReference type="Gene3D" id="3.40.50.12780">
    <property type="entry name" value="N-terminal domain of ligase-like"/>
    <property type="match status" value="1"/>
</dbReference>
<evidence type="ECO:0000313" key="2">
    <source>
        <dbReference type="Proteomes" id="UP001597362"/>
    </source>
</evidence>
<dbReference type="RefSeq" id="WP_377773016.1">
    <property type="nucleotide sequence ID" value="NZ_JBHUHO010000031.1"/>
</dbReference>
<comment type="caution">
    <text evidence="1">The sequence shown here is derived from an EMBL/GenBank/DDBJ whole genome shotgun (WGS) entry which is preliminary data.</text>
</comment>
<dbReference type="EMBL" id="JBHUHO010000031">
    <property type="protein sequence ID" value="MFD2116631.1"/>
    <property type="molecule type" value="Genomic_DNA"/>
</dbReference>
<sequence length="405" mass="46703">MWNLLKEQLKLLIHHAKENTSYYQKAFNSISSIDSYDEFMKVPFLQKENIRKDYTQLLSKGTNEEDCSLYYTSGTTGIPICYVRSKTELSEASIIISKNRRKWSEQAFGGTIVYFDRIKEPLKYHFHNGRAISLALSLYNHNQERYSLYVKAIQEFKPVIIQGYASSLFQFAQYIIEQNIKMPNVQLIENRSEHLFDGQRNVIEDAFKCKIANIYGLSELFPIAYECQFGELHICIENAFVEVVSTETGEKLRDGEIGEIILTSLKCYTMPLIRYKSGDLGKIIKKSCMCGSDSPILELIKGRSNDVIKTTQGNLNPVILRRIFDHFYREQFLSIAQLQFVQTQLHEIMVNVIPLHEPNLQVENELKKLVRDCLPSITSVSVQWVQKLDQNSISGKVNTFISLIS</sequence>
<dbReference type="PANTHER" id="PTHR36932">
    <property type="entry name" value="CAPSULAR POLYSACCHARIDE BIOSYNTHESIS PROTEIN"/>
    <property type="match status" value="1"/>
</dbReference>
<dbReference type="InterPro" id="IPR042099">
    <property type="entry name" value="ANL_N_sf"/>
</dbReference>
<proteinExistence type="predicted"/>
<reference evidence="2" key="1">
    <citation type="journal article" date="2019" name="Int. J. Syst. Evol. Microbiol.">
        <title>The Global Catalogue of Microorganisms (GCM) 10K type strain sequencing project: providing services to taxonomists for standard genome sequencing and annotation.</title>
        <authorList>
            <consortium name="The Broad Institute Genomics Platform"/>
            <consortium name="The Broad Institute Genome Sequencing Center for Infectious Disease"/>
            <person name="Wu L."/>
            <person name="Ma J."/>
        </authorList>
    </citation>
    <scope>NUCLEOTIDE SEQUENCE [LARGE SCALE GENOMIC DNA]</scope>
    <source>
        <strain evidence="2">GH52</strain>
    </source>
</reference>
<keyword evidence="2" id="KW-1185">Reference proteome</keyword>
<dbReference type="Proteomes" id="UP001597362">
    <property type="component" value="Unassembled WGS sequence"/>
</dbReference>
<evidence type="ECO:0000313" key="1">
    <source>
        <dbReference type="EMBL" id="MFD2116631.1"/>
    </source>
</evidence>
<accession>A0ABW4YLS1</accession>
<dbReference type="GO" id="GO:0016874">
    <property type="term" value="F:ligase activity"/>
    <property type="evidence" value="ECO:0007669"/>
    <property type="project" value="UniProtKB-KW"/>
</dbReference>
<dbReference type="InterPro" id="IPR053158">
    <property type="entry name" value="CapK_Type1_Caps_Biosynth"/>
</dbReference>
<keyword evidence="1" id="KW-0436">Ligase</keyword>
<dbReference type="SUPFAM" id="SSF56801">
    <property type="entry name" value="Acetyl-CoA synthetase-like"/>
    <property type="match status" value="1"/>
</dbReference>
<gene>
    <name evidence="1" type="ORF">ACFSJH_12945</name>
</gene>
<organism evidence="1 2">
    <name type="scientific">Paenibacillus yanchengensis</name>
    <dbReference type="NCBI Taxonomy" id="2035833"/>
    <lineage>
        <taxon>Bacteria</taxon>
        <taxon>Bacillati</taxon>
        <taxon>Bacillota</taxon>
        <taxon>Bacilli</taxon>
        <taxon>Bacillales</taxon>
        <taxon>Paenibacillaceae</taxon>
        <taxon>Paenibacillus</taxon>
    </lineage>
</organism>
<dbReference type="PANTHER" id="PTHR36932:SF1">
    <property type="entry name" value="CAPSULAR POLYSACCHARIDE BIOSYNTHESIS PROTEIN"/>
    <property type="match status" value="1"/>
</dbReference>